<accession>A0A226C0I5</accession>
<keyword evidence="5 12" id="KW-0132">Cell division</keyword>
<reference evidence="17 18" key="1">
    <citation type="submission" date="2017-06" db="EMBL/GenBank/DDBJ databases">
        <title>Draft Genome Sequence of Natranaerobius trueperi halophilic, alkalithermophilic bacteria from soda lakes.</title>
        <authorList>
            <person name="Zhao B."/>
        </authorList>
    </citation>
    <scope>NUCLEOTIDE SEQUENCE [LARGE SCALE GENOMIC DNA]</scope>
    <source>
        <strain evidence="17 18">DSM 18760</strain>
    </source>
</reference>
<evidence type="ECO:0000313" key="17">
    <source>
        <dbReference type="EMBL" id="OWZ83887.1"/>
    </source>
</evidence>
<dbReference type="SUPFAM" id="SSF54534">
    <property type="entry name" value="FKBP-like"/>
    <property type="match status" value="1"/>
</dbReference>
<keyword evidence="8 12" id="KW-0413">Isomerase</keyword>
<dbReference type="GO" id="GO:0015031">
    <property type="term" value="P:protein transport"/>
    <property type="evidence" value="ECO:0007669"/>
    <property type="project" value="UniProtKB-UniRule"/>
</dbReference>
<evidence type="ECO:0000256" key="15">
    <source>
        <dbReference type="SAM" id="Coils"/>
    </source>
</evidence>
<dbReference type="GO" id="GO:0044183">
    <property type="term" value="F:protein folding chaperone"/>
    <property type="evidence" value="ECO:0007669"/>
    <property type="project" value="TreeGrafter"/>
</dbReference>
<evidence type="ECO:0000256" key="8">
    <source>
        <dbReference type="ARBA" id="ARBA00023235"/>
    </source>
</evidence>
<dbReference type="GO" id="GO:0051083">
    <property type="term" value="P:'de novo' cotranslational protein folding"/>
    <property type="evidence" value="ECO:0007669"/>
    <property type="project" value="TreeGrafter"/>
</dbReference>
<dbReference type="Pfam" id="PF05697">
    <property type="entry name" value="Trigger_N"/>
    <property type="match status" value="1"/>
</dbReference>
<feature type="domain" description="PPIase FKBP-type" evidence="16">
    <location>
        <begin position="163"/>
        <end position="245"/>
    </location>
</feature>
<gene>
    <name evidence="12" type="primary">tig</name>
    <name evidence="17" type="ORF">CDO51_05735</name>
</gene>
<keyword evidence="15" id="KW-0175">Coiled coil</keyword>
<dbReference type="Gene3D" id="3.10.50.40">
    <property type="match status" value="1"/>
</dbReference>
<evidence type="ECO:0000256" key="9">
    <source>
        <dbReference type="ARBA" id="ARBA00023306"/>
    </source>
</evidence>
<dbReference type="OrthoDB" id="9767721at2"/>
<dbReference type="NCBIfam" id="TIGR00115">
    <property type="entry name" value="tig"/>
    <property type="match status" value="1"/>
</dbReference>
<sequence>MESTWERIDENKVKLTIEVDEDRVEDSLDKAYKKVVKKVELPGFRKGKVPRKILENRFGPEVLYEDALEILVPEAYQEAIEENEIEPVAQPEIDVEQMEKGEVLKFTATVDVKPEPKLGEYKGLEVEKEKIEISEQQVEDELKRLQEQHAEYEQIEDGEAENGDRLVIDFKGYVDGEPLEGGEAENHNIEIGSDQFIPGFEEQLIGTKPGEEKEVNVTFPEEYPQEQISGKDAVFNVKVKEIKKKNLLSIDDELAKDVSDFESLDELKQDISNRLEQEAKEKGEQQVEEQVVSKAVENAEVNIPEPMIDQELDTMLKEFEQNLSYQGLDLNTYYKMANTDEDSLKEQFKDSAKNRVKRNLVLEAIRDEEGITASEEEVEEEIKKIAESANQDPEQIKEFLELQGKVSQVEDQIATKKAVDLLIDNAVVTEVEKQDTEENEAE</sequence>
<evidence type="ECO:0000256" key="10">
    <source>
        <dbReference type="ARBA" id="ARBA00024849"/>
    </source>
</evidence>
<comment type="catalytic activity">
    <reaction evidence="1 12 13">
        <text>[protein]-peptidylproline (omega=180) = [protein]-peptidylproline (omega=0)</text>
        <dbReference type="Rhea" id="RHEA:16237"/>
        <dbReference type="Rhea" id="RHEA-COMP:10747"/>
        <dbReference type="Rhea" id="RHEA-COMP:10748"/>
        <dbReference type="ChEBI" id="CHEBI:83833"/>
        <dbReference type="ChEBI" id="CHEBI:83834"/>
        <dbReference type="EC" id="5.2.1.8"/>
    </reaction>
</comment>
<dbReference type="FunFam" id="3.10.50.40:FF:000001">
    <property type="entry name" value="Trigger factor"/>
    <property type="match status" value="1"/>
</dbReference>
<dbReference type="InterPro" id="IPR005215">
    <property type="entry name" value="Trig_fac"/>
</dbReference>
<dbReference type="GO" id="GO:0003755">
    <property type="term" value="F:peptidyl-prolyl cis-trans isomerase activity"/>
    <property type="evidence" value="ECO:0007669"/>
    <property type="project" value="UniProtKB-UniRule"/>
</dbReference>
<name>A0A226C0I5_9FIRM</name>
<evidence type="ECO:0000259" key="16">
    <source>
        <dbReference type="PROSITE" id="PS50059"/>
    </source>
</evidence>
<dbReference type="EC" id="5.2.1.8" evidence="3 12"/>
<dbReference type="Gene3D" id="3.30.70.1050">
    <property type="entry name" value="Trigger factor ribosome-binding domain"/>
    <property type="match status" value="1"/>
</dbReference>
<evidence type="ECO:0000256" key="2">
    <source>
        <dbReference type="ARBA" id="ARBA00005464"/>
    </source>
</evidence>
<evidence type="ECO:0000313" key="18">
    <source>
        <dbReference type="Proteomes" id="UP000214588"/>
    </source>
</evidence>
<dbReference type="InterPro" id="IPR036611">
    <property type="entry name" value="Trigger_fac_ribosome-bd_sf"/>
</dbReference>
<dbReference type="InterPro" id="IPR008880">
    <property type="entry name" value="Trigger_fac_C"/>
</dbReference>
<keyword evidence="9 12" id="KW-0131">Cell cycle</keyword>
<dbReference type="Gene3D" id="1.10.3120.10">
    <property type="entry name" value="Trigger factor, C-terminal domain"/>
    <property type="match status" value="1"/>
</dbReference>
<evidence type="ECO:0000256" key="5">
    <source>
        <dbReference type="ARBA" id="ARBA00022618"/>
    </source>
</evidence>
<dbReference type="GO" id="GO:0043335">
    <property type="term" value="P:protein unfolding"/>
    <property type="evidence" value="ECO:0007669"/>
    <property type="project" value="TreeGrafter"/>
</dbReference>
<keyword evidence="7 12" id="KW-0143">Chaperone</keyword>
<feature type="coiled-coil region" evidence="15">
    <location>
        <begin position="121"/>
        <end position="162"/>
    </location>
</feature>
<proteinExistence type="inferred from homology"/>
<comment type="similarity">
    <text evidence="2 12 14">Belongs to the FKBP-type PPIase family. Tig subfamily.</text>
</comment>
<evidence type="ECO:0000256" key="13">
    <source>
        <dbReference type="PROSITE-ProRule" id="PRU00277"/>
    </source>
</evidence>
<dbReference type="EMBL" id="NIQC01000010">
    <property type="protein sequence ID" value="OWZ83887.1"/>
    <property type="molecule type" value="Genomic_DNA"/>
</dbReference>
<dbReference type="PANTHER" id="PTHR30560">
    <property type="entry name" value="TRIGGER FACTOR CHAPERONE AND PEPTIDYL-PROLYL CIS/TRANS ISOMERASE"/>
    <property type="match status" value="1"/>
</dbReference>
<keyword evidence="18" id="KW-1185">Reference proteome</keyword>
<dbReference type="InterPro" id="IPR046357">
    <property type="entry name" value="PPIase_dom_sf"/>
</dbReference>
<dbReference type="AlphaFoldDB" id="A0A226C0I5"/>
<evidence type="ECO:0000256" key="3">
    <source>
        <dbReference type="ARBA" id="ARBA00013194"/>
    </source>
</evidence>
<evidence type="ECO:0000256" key="4">
    <source>
        <dbReference type="ARBA" id="ARBA00016902"/>
    </source>
</evidence>
<organism evidence="17 18">
    <name type="scientific">Natranaerobius trueperi</name>
    <dbReference type="NCBI Taxonomy" id="759412"/>
    <lineage>
        <taxon>Bacteria</taxon>
        <taxon>Bacillati</taxon>
        <taxon>Bacillota</taxon>
        <taxon>Clostridia</taxon>
        <taxon>Natranaerobiales</taxon>
        <taxon>Natranaerobiaceae</taxon>
        <taxon>Natranaerobius</taxon>
    </lineage>
</organism>
<dbReference type="InterPro" id="IPR027304">
    <property type="entry name" value="Trigger_fact/SurA_dom_sf"/>
</dbReference>
<dbReference type="PANTHER" id="PTHR30560:SF3">
    <property type="entry name" value="TRIGGER FACTOR-LIKE PROTEIN TIG, CHLOROPLASTIC"/>
    <property type="match status" value="1"/>
</dbReference>
<dbReference type="InterPro" id="IPR001179">
    <property type="entry name" value="PPIase_FKBP_dom"/>
</dbReference>
<keyword evidence="6 12" id="KW-0697">Rotamase</keyword>
<comment type="caution">
    <text evidence="17">The sequence shown here is derived from an EMBL/GenBank/DDBJ whole genome shotgun (WGS) entry which is preliminary data.</text>
</comment>
<comment type="domain">
    <text evidence="12">Consists of 3 domains; the N-terminus binds the ribosome, the middle domain has PPIase activity, while the C-terminus has intrinsic chaperone activity on its own.</text>
</comment>
<dbReference type="SUPFAM" id="SSF102735">
    <property type="entry name" value="Trigger factor ribosome-binding domain"/>
    <property type="match status" value="1"/>
</dbReference>
<dbReference type="GO" id="GO:0005737">
    <property type="term" value="C:cytoplasm"/>
    <property type="evidence" value="ECO:0007669"/>
    <property type="project" value="UniProtKB-SubCell"/>
</dbReference>
<evidence type="ECO:0000256" key="7">
    <source>
        <dbReference type="ARBA" id="ARBA00023186"/>
    </source>
</evidence>
<dbReference type="SUPFAM" id="SSF109998">
    <property type="entry name" value="Triger factor/SurA peptide-binding domain-like"/>
    <property type="match status" value="1"/>
</dbReference>
<dbReference type="InterPro" id="IPR037041">
    <property type="entry name" value="Trigger_fac_C_sf"/>
</dbReference>
<evidence type="ECO:0000256" key="11">
    <source>
        <dbReference type="ARBA" id="ARBA00029986"/>
    </source>
</evidence>
<dbReference type="HAMAP" id="MF_00303">
    <property type="entry name" value="Trigger_factor_Tig"/>
    <property type="match status" value="1"/>
</dbReference>
<dbReference type="Proteomes" id="UP000214588">
    <property type="component" value="Unassembled WGS sequence"/>
</dbReference>
<comment type="subcellular location">
    <subcellularLocation>
        <location evidence="12">Cytoplasm</location>
    </subcellularLocation>
    <text evidence="12">About half TF is bound to the ribosome near the polypeptide exit tunnel while the other half is free in the cytoplasm.</text>
</comment>
<dbReference type="PIRSF" id="PIRSF003095">
    <property type="entry name" value="Trigger_factor"/>
    <property type="match status" value="1"/>
</dbReference>
<evidence type="ECO:0000256" key="12">
    <source>
        <dbReference type="HAMAP-Rule" id="MF_00303"/>
    </source>
</evidence>
<evidence type="ECO:0000256" key="6">
    <source>
        <dbReference type="ARBA" id="ARBA00023110"/>
    </source>
</evidence>
<evidence type="ECO:0000256" key="14">
    <source>
        <dbReference type="RuleBase" id="RU003914"/>
    </source>
</evidence>
<protein>
    <recommendedName>
        <fullName evidence="4 12">Trigger factor</fullName>
        <shortName evidence="12">TF</shortName>
        <ecNumber evidence="3 12">5.2.1.8</ecNumber>
    </recommendedName>
    <alternativeName>
        <fullName evidence="11 12">PPIase</fullName>
    </alternativeName>
</protein>
<evidence type="ECO:0000256" key="1">
    <source>
        <dbReference type="ARBA" id="ARBA00000971"/>
    </source>
</evidence>
<dbReference type="GO" id="GO:0043022">
    <property type="term" value="F:ribosome binding"/>
    <property type="evidence" value="ECO:0007669"/>
    <property type="project" value="TreeGrafter"/>
</dbReference>
<dbReference type="GO" id="GO:0051301">
    <property type="term" value="P:cell division"/>
    <property type="evidence" value="ECO:0007669"/>
    <property type="project" value="UniProtKB-KW"/>
</dbReference>
<keyword evidence="12" id="KW-0963">Cytoplasm</keyword>
<dbReference type="PROSITE" id="PS50059">
    <property type="entry name" value="FKBP_PPIASE"/>
    <property type="match status" value="1"/>
</dbReference>
<dbReference type="RefSeq" id="WP_089023348.1">
    <property type="nucleotide sequence ID" value="NZ_NIQC01000010.1"/>
</dbReference>
<dbReference type="Pfam" id="PF05698">
    <property type="entry name" value="Trigger_C"/>
    <property type="match status" value="1"/>
</dbReference>
<dbReference type="InterPro" id="IPR008881">
    <property type="entry name" value="Trigger_fac_ribosome-bd_bac"/>
</dbReference>
<comment type="function">
    <text evidence="10 12">Involved in protein export. Acts as a chaperone by maintaining the newly synthesized protein in an open conformation. Functions as a peptidyl-prolyl cis-trans isomerase.</text>
</comment>
<dbReference type="Pfam" id="PF00254">
    <property type="entry name" value="FKBP_C"/>
    <property type="match status" value="1"/>
</dbReference>